<sequence length="138" mass="15345">MKLRLIETDDLLASFPIFLDRVPAGFPSPAADYVEDRINLNSALIKHPESTYMLRVEGNSMIDANINDGDVVIVDSAVTAKEGDIVIASFEGEFTVKKLHLNPPMLLPMNPAYSPIIINDEQDFQIFGVVTYIIHRAQ</sequence>
<name>A0A379FR39_PRORE</name>
<proteinExistence type="inferred from homology"/>
<dbReference type="GO" id="GO:0016787">
    <property type="term" value="F:hydrolase activity"/>
    <property type="evidence" value="ECO:0007669"/>
    <property type="project" value="UniProtKB-KW"/>
</dbReference>
<accession>A0A379FR39</accession>
<dbReference type="GO" id="GO:0003677">
    <property type="term" value="F:DNA binding"/>
    <property type="evidence" value="ECO:0007669"/>
    <property type="project" value="InterPro"/>
</dbReference>
<dbReference type="InterPro" id="IPR015927">
    <property type="entry name" value="Peptidase_S24_S26A/B/C"/>
</dbReference>
<dbReference type="RefSeq" id="WP_115167115.1">
    <property type="nucleotide sequence ID" value="NZ_ABEXOE020000029.1"/>
</dbReference>
<feature type="domain" description="Peptidase S24/S26A/S26B/S26C" evidence="8">
    <location>
        <begin position="16"/>
        <end position="130"/>
    </location>
</feature>
<dbReference type="NCBIfam" id="NF007621">
    <property type="entry name" value="PRK10276.1"/>
    <property type="match status" value="1"/>
</dbReference>
<dbReference type="AlphaFoldDB" id="A0A379FR39"/>
<evidence type="ECO:0000256" key="3">
    <source>
        <dbReference type="ARBA" id="ARBA00022801"/>
    </source>
</evidence>
<dbReference type="InterPro" id="IPR039418">
    <property type="entry name" value="LexA-like"/>
</dbReference>
<dbReference type="PANTHER" id="PTHR33516">
    <property type="entry name" value="LEXA REPRESSOR"/>
    <property type="match status" value="1"/>
</dbReference>
<dbReference type="EC" id="3.4.21.-" evidence="9"/>
<dbReference type="GO" id="GO:0006355">
    <property type="term" value="P:regulation of DNA-templated transcription"/>
    <property type="evidence" value="ECO:0007669"/>
    <property type="project" value="InterPro"/>
</dbReference>
<dbReference type="GeneID" id="93672959"/>
<gene>
    <name evidence="9" type="primary">umuD_1</name>
    <name evidence="9" type="ORF">NCTC11801_02039</name>
</gene>
<evidence type="ECO:0000256" key="2">
    <source>
        <dbReference type="ARBA" id="ARBA00022763"/>
    </source>
</evidence>
<reference evidence="9 10" key="1">
    <citation type="submission" date="2018-06" db="EMBL/GenBank/DDBJ databases">
        <authorList>
            <consortium name="Pathogen Informatics"/>
            <person name="Doyle S."/>
        </authorList>
    </citation>
    <scope>NUCLEOTIDE SEQUENCE [LARGE SCALE GENOMIC DNA]</scope>
    <source>
        <strain evidence="9 10">NCTC11801</strain>
    </source>
</reference>
<keyword evidence="6" id="KW-0742">SOS response</keyword>
<evidence type="ECO:0000259" key="8">
    <source>
        <dbReference type="Pfam" id="PF00717"/>
    </source>
</evidence>
<keyword evidence="5" id="KW-0234">DNA repair</keyword>
<evidence type="ECO:0000256" key="1">
    <source>
        <dbReference type="ARBA" id="ARBA00007484"/>
    </source>
</evidence>
<keyword evidence="3 7" id="KW-0378">Hydrolase</keyword>
<dbReference type="InterPro" id="IPR006197">
    <property type="entry name" value="Peptidase_S24_LexA"/>
</dbReference>
<dbReference type="InterPro" id="IPR050077">
    <property type="entry name" value="LexA_repressor"/>
</dbReference>
<keyword evidence="2" id="KW-0227">DNA damage</keyword>
<comment type="similarity">
    <text evidence="1 7">Belongs to the peptidase S24 family.</text>
</comment>
<dbReference type="GO" id="GO:0006281">
    <property type="term" value="P:DNA repair"/>
    <property type="evidence" value="ECO:0007669"/>
    <property type="project" value="UniProtKB-KW"/>
</dbReference>
<protein>
    <submittedName>
        <fullName evidence="9">DNA polymerase V subunit UmuD</fullName>
        <ecNumber evidence="9">3.4.21.-</ecNumber>
    </submittedName>
</protein>
<dbReference type="Pfam" id="PF00717">
    <property type="entry name" value="Peptidase_S24"/>
    <property type="match status" value="1"/>
</dbReference>
<organism evidence="9 10">
    <name type="scientific">Providencia rettgeri</name>
    <dbReference type="NCBI Taxonomy" id="587"/>
    <lineage>
        <taxon>Bacteria</taxon>
        <taxon>Pseudomonadati</taxon>
        <taxon>Pseudomonadota</taxon>
        <taxon>Gammaproteobacteria</taxon>
        <taxon>Enterobacterales</taxon>
        <taxon>Morganellaceae</taxon>
        <taxon>Providencia</taxon>
    </lineage>
</organism>
<dbReference type="PANTHER" id="PTHR33516:SF2">
    <property type="entry name" value="LEXA REPRESSOR-RELATED"/>
    <property type="match status" value="1"/>
</dbReference>
<dbReference type="Gene3D" id="2.10.109.10">
    <property type="entry name" value="Umud Fragment, subunit A"/>
    <property type="match status" value="1"/>
</dbReference>
<evidence type="ECO:0000256" key="4">
    <source>
        <dbReference type="ARBA" id="ARBA00022813"/>
    </source>
</evidence>
<evidence type="ECO:0000256" key="5">
    <source>
        <dbReference type="ARBA" id="ARBA00023204"/>
    </source>
</evidence>
<keyword evidence="4 7" id="KW-0068">Autocatalytic cleavage</keyword>
<dbReference type="GO" id="GO:0009432">
    <property type="term" value="P:SOS response"/>
    <property type="evidence" value="ECO:0007669"/>
    <property type="project" value="UniProtKB-KW"/>
</dbReference>
<evidence type="ECO:0000256" key="6">
    <source>
        <dbReference type="ARBA" id="ARBA00023236"/>
    </source>
</evidence>
<dbReference type="PRINTS" id="PR00726">
    <property type="entry name" value="LEXASERPTASE"/>
</dbReference>
<dbReference type="SUPFAM" id="SSF51306">
    <property type="entry name" value="LexA/Signal peptidase"/>
    <property type="match status" value="1"/>
</dbReference>
<evidence type="ECO:0000256" key="7">
    <source>
        <dbReference type="RuleBase" id="RU003991"/>
    </source>
</evidence>
<dbReference type="Proteomes" id="UP000254208">
    <property type="component" value="Unassembled WGS sequence"/>
</dbReference>
<dbReference type="EMBL" id="UGTZ01000001">
    <property type="protein sequence ID" value="SUC31092.1"/>
    <property type="molecule type" value="Genomic_DNA"/>
</dbReference>
<evidence type="ECO:0000313" key="10">
    <source>
        <dbReference type="Proteomes" id="UP000254208"/>
    </source>
</evidence>
<dbReference type="CDD" id="cd06529">
    <property type="entry name" value="S24_LexA-like"/>
    <property type="match status" value="1"/>
</dbReference>
<dbReference type="InterPro" id="IPR036286">
    <property type="entry name" value="LexA/Signal_pep-like_sf"/>
</dbReference>
<evidence type="ECO:0000313" key="9">
    <source>
        <dbReference type="EMBL" id="SUC31092.1"/>
    </source>
</evidence>